<dbReference type="PhylomeDB" id="B8MBI4"/>
<evidence type="ECO:0000256" key="3">
    <source>
        <dbReference type="ARBA" id="ARBA00023163"/>
    </source>
</evidence>
<dbReference type="SMART" id="SM00066">
    <property type="entry name" value="GAL4"/>
    <property type="match status" value="1"/>
</dbReference>
<dbReference type="GO" id="GO:0000981">
    <property type="term" value="F:DNA-binding transcription factor activity, RNA polymerase II-specific"/>
    <property type="evidence" value="ECO:0007669"/>
    <property type="project" value="InterPro"/>
</dbReference>
<dbReference type="InterPro" id="IPR001138">
    <property type="entry name" value="Zn2Cys6_DnaBD"/>
</dbReference>
<evidence type="ECO:0000259" key="6">
    <source>
        <dbReference type="PROSITE" id="PS50048"/>
    </source>
</evidence>
<dbReference type="OMA" id="MRGVRSI"/>
<dbReference type="PROSITE" id="PS00463">
    <property type="entry name" value="ZN2_CY6_FUNGAL_1"/>
    <property type="match status" value="1"/>
</dbReference>
<evidence type="ECO:0000313" key="7">
    <source>
        <dbReference type="EMBL" id="EED17848.1"/>
    </source>
</evidence>
<evidence type="ECO:0000313" key="8">
    <source>
        <dbReference type="Proteomes" id="UP000001745"/>
    </source>
</evidence>
<dbReference type="Gene3D" id="4.10.240.10">
    <property type="entry name" value="Zn(2)-C6 fungal-type DNA-binding domain"/>
    <property type="match status" value="1"/>
</dbReference>
<dbReference type="EMBL" id="EQ962655">
    <property type="protein sequence ID" value="EED17848.1"/>
    <property type="molecule type" value="Genomic_DNA"/>
</dbReference>
<dbReference type="SUPFAM" id="SSF57701">
    <property type="entry name" value="Zn2/Cys6 DNA-binding domain"/>
    <property type="match status" value="1"/>
</dbReference>
<name>B8MBI4_TALSN</name>
<dbReference type="GO" id="GO:0008270">
    <property type="term" value="F:zinc ion binding"/>
    <property type="evidence" value="ECO:0007669"/>
    <property type="project" value="InterPro"/>
</dbReference>
<evidence type="ECO:0000256" key="2">
    <source>
        <dbReference type="ARBA" id="ARBA00023125"/>
    </source>
</evidence>
<feature type="compositionally biased region" description="Polar residues" evidence="5">
    <location>
        <begin position="1"/>
        <end position="11"/>
    </location>
</feature>
<dbReference type="InterPro" id="IPR021858">
    <property type="entry name" value="Fun_TF"/>
</dbReference>
<dbReference type="InParanoid" id="B8MBI4"/>
<dbReference type="GeneID" id="8102030"/>
<dbReference type="RefSeq" id="XP_002481840.1">
    <property type="nucleotide sequence ID" value="XM_002481795.1"/>
</dbReference>
<evidence type="ECO:0000256" key="4">
    <source>
        <dbReference type="ARBA" id="ARBA00023242"/>
    </source>
</evidence>
<evidence type="ECO:0000256" key="5">
    <source>
        <dbReference type="SAM" id="MobiDB-lite"/>
    </source>
</evidence>
<dbReference type="OrthoDB" id="416217at2759"/>
<dbReference type="PRINTS" id="PR00755">
    <property type="entry name" value="AFLATOXINBRP"/>
</dbReference>
<protein>
    <submittedName>
        <fullName evidence="7">C6 finger domain protein, putative</fullName>
    </submittedName>
</protein>
<dbReference type="Proteomes" id="UP000001745">
    <property type="component" value="Unassembled WGS sequence"/>
</dbReference>
<dbReference type="InterPro" id="IPR052400">
    <property type="entry name" value="Zn2-C6_fungal_TF"/>
</dbReference>
<keyword evidence="3" id="KW-0804">Transcription</keyword>
<feature type="domain" description="Zn(2)-C6 fungal-type" evidence="6">
    <location>
        <begin position="24"/>
        <end position="54"/>
    </location>
</feature>
<organism evidence="7 8">
    <name type="scientific">Talaromyces stipitatus (strain ATCC 10500 / CBS 375.48 / QM 6759 / NRRL 1006)</name>
    <name type="common">Penicillium stipitatum</name>
    <dbReference type="NCBI Taxonomy" id="441959"/>
    <lineage>
        <taxon>Eukaryota</taxon>
        <taxon>Fungi</taxon>
        <taxon>Dikarya</taxon>
        <taxon>Ascomycota</taxon>
        <taxon>Pezizomycotina</taxon>
        <taxon>Eurotiomycetes</taxon>
        <taxon>Eurotiomycetidae</taxon>
        <taxon>Eurotiales</taxon>
        <taxon>Trichocomaceae</taxon>
        <taxon>Talaromyces</taxon>
        <taxon>Talaromyces sect. Talaromyces</taxon>
    </lineage>
</organism>
<evidence type="ECO:0000256" key="1">
    <source>
        <dbReference type="ARBA" id="ARBA00023015"/>
    </source>
</evidence>
<accession>B8MBI4</accession>
<dbReference type="Pfam" id="PF00172">
    <property type="entry name" value="Zn_clus"/>
    <property type="match status" value="1"/>
</dbReference>
<dbReference type="HOGENOM" id="CLU_024934_1_1_1"/>
<dbReference type="Pfam" id="PF11951">
    <property type="entry name" value="Fungal_trans_2"/>
    <property type="match status" value="1"/>
</dbReference>
<gene>
    <name evidence="7" type="ORF">TSTA_116380</name>
</gene>
<dbReference type="STRING" id="441959.B8MBI4"/>
<dbReference type="PROSITE" id="PS50048">
    <property type="entry name" value="ZN2_CY6_FUNGAL_2"/>
    <property type="match status" value="1"/>
</dbReference>
<keyword evidence="4" id="KW-0539">Nucleus</keyword>
<dbReference type="PANTHER" id="PTHR47657:SF13">
    <property type="entry name" value="ZN(2)-C6 FUNGAL-TYPE DOMAIN-CONTAINING PROTEIN-RELATED"/>
    <property type="match status" value="1"/>
</dbReference>
<dbReference type="InterPro" id="IPR036864">
    <property type="entry name" value="Zn2-C6_fun-type_DNA-bd_sf"/>
</dbReference>
<keyword evidence="8" id="KW-1185">Reference proteome</keyword>
<proteinExistence type="predicted"/>
<dbReference type="eggNOG" id="ENOG502QRM1">
    <property type="taxonomic scope" value="Eukaryota"/>
</dbReference>
<dbReference type="VEuPathDB" id="FungiDB:TSTA_116380"/>
<dbReference type="AlphaFoldDB" id="B8MBI4"/>
<keyword evidence="1" id="KW-0805">Transcription regulation</keyword>
<sequence length="427" mass="49206">MENQDSYNKSNKTTRRSHRKSRAGCGNCKKRRIKCDEKKPVCSNCTGRALECTFSIDNVETSISTYLPETTARFRPYTFSHNNLKDIEKKGASSFEAEYQSVSTHSIGIQCNLDAPSANKQHISLDDLQLFHHFIVSTYNTISDDTGSCDLWQIHVPQWGMNVPSIHHLILALSSLHLSHKFPNRRDEYVRKADDHFTFGLQSVTAVLAYLDSRTSQQIYISTVLICFVYFARGPRTGEYLVFGDYGQSEWRVLMRGVKSIVESHRSEVFTGDLAPNSQSMTVSVNPLLRKNETDSYLEHLQEMRTLIQQELPSDTDRAMYNSVIDDLLAVRAEVNIKRSIQWPPVGLMQVLIGWVYRIPDEFVNRLEQKESMALVVLAYWAMLLKYMRSVWFMKGWDVHVMEGISASLQKEFHGWIQWPLQQLEKD</sequence>
<dbReference type="PANTHER" id="PTHR47657">
    <property type="entry name" value="STEROL REGULATORY ELEMENT-BINDING PROTEIN ECM22"/>
    <property type="match status" value="1"/>
</dbReference>
<reference evidence="8" key="1">
    <citation type="journal article" date="2015" name="Genome Announc.">
        <title>Genome sequence of the AIDS-associated pathogen Penicillium marneffei (ATCC18224) and its near taxonomic relative Talaromyces stipitatus (ATCC10500).</title>
        <authorList>
            <person name="Nierman W.C."/>
            <person name="Fedorova-Abrams N.D."/>
            <person name="Andrianopoulos A."/>
        </authorList>
    </citation>
    <scope>NUCLEOTIDE SEQUENCE [LARGE SCALE GENOMIC DNA]</scope>
    <source>
        <strain evidence="8">ATCC 10500 / CBS 375.48 / QM 6759 / NRRL 1006</strain>
    </source>
</reference>
<dbReference type="GO" id="GO:0003677">
    <property type="term" value="F:DNA binding"/>
    <property type="evidence" value="ECO:0007669"/>
    <property type="project" value="UniProtKB-KW"/>
</dbReference>
<feature type="region of interest" description="Disordered" evidence="5">
    <location>
        <begin position="1"/>
        <end position="24"/>
    </location>
</feature>
<feature type="compositionally biased region" description="Basic residues" evidence="5">
    <location>
        <begin position="12"/>
        <end position="24"/>
    </location>
</feature>
<keyword evidence="2" id="KW-0238">DNA-binding</keyword>
<dbReference type="CDD" id="cd00067">
    <property type="entry name" value="GAL4"/>
    <property type="match status" value="1"/>
</dbReference>